<proteinExistence type="inferred from homology"/>
<dbReference type="InterPro" id="IPR007232">
    <property type="entry name" value="Rad52_Rad59_Rad22"/>
</dbReference>
<evidence type="ECO:0000313" key="5">
    <source>
        <dbReference type="EMBL" id="KAJ6231950.1"/>
    </source>
</evidence>
<reference evidence="5" key="1">
    <citation type="submission" date="2022-08" db="EMBL/GenBank/DDBJ databases">
        <title>Novel sulfate-reducing endosymbionts in the free-living metamonad Anaeramoeba.</title>
        <authorList>
            <person name="Jerlstrom-Hultqvist J."/>
            <person name="Cepicka I."/>
            <person name="Gallot-Lavallee L."/>
            <person name="Salas-Leiva D."/>
            <person name="Curtis B.A."/>
            <person name="Zahonova K."/>
            <person name="Pipaliya S."/>
            <person name="Dacks J."/>
            <person name="Roger A.J."/>
        </authorList>
    </citation>
    <scope>NUCLEOTIDE SEQUENCE</scope>
    <source>
        <strain evidence="5">Schooner1</strain>
    </source>
</reference>
<keyword evidence="3" id="KW-0233">DNA recombination</keyword>
<accession>A0ABQ8XIM3</accession>
<dbReference type="PANTHER" id="PTHR12132">
    <property type="entry name" value="DNA REPAIR AND RECOMBINATION PROTEIN RAD52, RAD59"/>
    <property type="match status" value="1"/>
</dbReference>
<dbReference type="InterPro" id="IPR041247">
    <property type="entry name" value="Rad52_fam"/>
</dbReference>
<sequence length="424" mass="48989">MSQKKKSVFGEKEFTEKEYQGIQKQLSQPLSKEHLSRRPGGGGTFDYVSAWVVIDLANRVFGFNGWSSQIISVNQDHFGQTRDGKFEVAISALVRVTLKDGAYHEGFGFGSSKGMKNKFQCLETGKKKAITDATKRALKLFGNYLGNGLEIREKDFSRYEQKRKSSSVYEAAENEIDFELKKPRNNQQLPSQYLPQNFQIKQDPIHLNDFKIHQQQQQSNLTTYLNQNQLQQQKINSQQQNLNNNIINGGTGGQQQNSFPFKKNVLTQNNQGVQEIGNESIPNSFFINQQPETKIPFQQQQILNISQQPQQIQQQQQQRQQQPQQQIQQGQQQQQLQQQQQQNINNQQQNIAFNLPKTQKNTNSFVQYMNKEVNTQFQSTINTQIKSSQPFQFHNKTNSSINFDQQIHNNQILQMPQAFPNKQI</sequence>
<gene>
    <name evidence="5" type="ORF">M0813_05312</name>
</gene>
<comment type="similarity">
    <text evidence="1">Belongs to the RAD52 family.</text>
</comment>
<evidence type="ECO:0000256" key="1">
    <source>
        <dbReference type="ARBA" id="ARBA00006638"/>
    </source>
</evidence>
<dbReference type="Pfam" id="PF04098">
    <property type="entry name" value="Rad52_Rad22"/>
    <property type="match status" value="1"/>
</dbReference>
<dbReference type="PANTHER" id="PTHR12132:SF1">
    <property type="entry name" value="DNA REPAIR PROTEIN RAD52 HOMOLOG"/>
    <property type="match status" value="1"/>
</dbReference>
<dbReference type="SUPFAM" id="SSF54768">
    <property type="entry name" value="dsRNA-binding domain-like"/>
    <property type="match status" value="1"/>
</dbReference>
<dbReference type="InterPro" id="IPR042525">
    <property type="entry name" value="Rad52_Rad59_Rad22_sf"/>
</dbReference>
<keyword evidence="6" id="KW-1185">Reference proteome</keyword>
<evidence type="ECO:0000256" key="3">
    <source>
        <dbReference type="ARBA" id="ARBA00023172"/>
    </source>
</evidence>
<organism evidence="5 6">
    <name type="scientific">Anaeramoeba flamelloides</name>
    <dbReference type="NCBI Taxonomy" id="1746091"/>
    <lineage>
        <taxon>Eukaryota</taxon>
        <taxon>Metamonada</taxon>
        <taxon>Anaeramoebidae</taxon>
        <taxon>Anaeramoeba</taxon>
    </lineage>
</organism>
<protein>
    <submittedName>
        <fullName evidence="5">DNA repair and recombination protein rad52</fullName>
    </submittedName>
</protein>
<name>A0ABQ8XIM3_9EUKA</name>
<dbReference type="EMBL" id="JAOAOG010000296">
    <property type="protein sequence ID" value="KAJ6231950.1"/>
    <property type="molecule type" value="Genomic_DNA"/>
</dbReference>
<keyword evidence="4" id="KW-0234">DNA repair</keyword>
<evidence type="ECO:0000256" key="4">
    <source>
        <dbReference type="ARBA" id="ARBA00023204"/>
    </source>
</evidence>
<dbReference type="Gene3D" id="3.30.390.80">
    <property type="entry name" value="DNA repair protein Rad52/59/22"/>
    <property type="match status" value="1"/>
</dbReference>
<dbReference type="Proteomes" id="UP001150062">
    <property type="component" value="Unassembled WGS sequence"/>
</dbReference>
<comment type="caution">
    <text evidence="5">The sequence shown here is derived from an EMBL/GenBank/DDBJ whole genome shotgun (WGS) entry which is preliminary data.</text>
</comment>
<keyword evidence="2" id="KW-0227">DNA damage</keyword>
<evidence type="ECO:0000256" key="2">
    <source>
        <dbReference type="ARBA" id="ARBA00022763"/>
    </source>
</evidence>
<evidence type="ECO:0000313" key="6">
    <source>
        <dbReference type="Proteomes" id="UP001150062"/>
    </source>
</evidence>